<name>A0A845DTG4_9BACI</name>
<organism evidence="1 2">
    <name type="scientific">Halobacillus litoralis</name>
    <dbReference type="NCBI Taxonomy" id="45668"/>
    <lineage>
        <taxon>Bacteria</taxon>
        <taxon>Bacillati</taxon>
        <taxon>Bacillota</taxon>
        <taxon>Bacilli</taxon>
        <taxon>Bacillales</taxon>
        <taxon>Bacillaceae</taxon>
        <taxon>Halobacillus</taxon>
    </lineage>
</organism>
<evidence type="ECO:0000313" key="2">
    <source>
        <dbReference type="Proteomes" id="UP000460949"/>
    </source>
</evidence>
<reference evidence="1 2" key="1">
    <citation type="submission" date="2019-11" db="EMBL/GenBank/DDBJ databases">
        <title>Genome sequences of 17 halophilic strains isolated from different environments.</title>
        <authorList>
            <person name="Furrow R.E."/>
        </authorList>
    </citation>
    <scope>NUCLEOTIDE SEQUENCE [LARGE SCALE GENOMIC DNA]</scope>
    <source>
        <strain evidence="1 2">22511_23_Filter</strain>
    </source>
</reference>
<accession>A0A845DTG4</accession>
<dbReference type="CDD" id="cd16439">
    <property type="entry name" value="beta_Kdo_transferase_KpsC_2"/>
    <property type="match status" value="1"/>
</dbReference>
<dbReference type="AlphaFoldDB" id="A0A845DTG4"/>
<protein>
    <submittedName>
        <fullName evidence="1">Capsular polysaccharide biosynthesis protein</fullName>
    </submittedName>
</protein>
<sequence length="345" mass="39837">MIIGKREKGEKPTAFLFYFSNWKHSYIHTFIPEYKIKYIPAEVHPKWITPVLKRYPNKVFIVWGYKDKEYLSYLGEKLGAPVFRMEDGFIRSHGLGSTFSTPLSMCLDKKGLYYNSRKSNDLEDILNTYPFEENQKLLARAKYCIDRLTELKVSKYNHVDSQDVKDIYGPKQKRRVLVLGQVEDDASISYGSKKKLTNNDVVRIAKFENPDSEIIYKPHPDVLSKRRKLYSDPNDVVSIANVIKTPLSLSDAFNTIDHVYTITSLGGFEALLRNIPVTTLGAPFYSGWGLTDDRQQTQRRTKKLSLEEVFAGAYIIYPRYVDPHSKKQIGIEKAMEHIIQGKMNN</sequence>
<dbReference type="GO" id="GO:0015774">
    <property type="term" value="P:polysaccharide transport"/>
    <property type="evidence" value="ECO:0007669"/>
    <property type="project" value="InterPro"/>
</dbReference>
<evidence type="ECO:0000313" key="1">
    <source>
        <dbReference type="EMBL" id="MYL20119.1"/>
    </source>
</evidence>
<dbReference type="Proteomes" id="UP000460949">
    <property type="component" value="Unassembled WGS sequence"/>
</dbReference>
<proteinExistence type="predicted"/>
<dbReference type="EMBL" id="WMET01000002">
    <property type="protein sequence ID" value="MYL20119.1"/>
    <property type="molecule type" value="Genomic_DNA"/>
</dbReference>
<dbReference type="InterPro" id="IPR007833">
    <property type="entry name" value="Capsule_polysaccharide_synth"/>
</dbReference>
<dbReference type="GO" id="GO:0000271">
    <property type="term" value="P:polysaccharide biosynthetic process"/>
    <property type="evidence" value="ECO:0007669"/>
    <property type="project" value="InterPro"/>
</dbReference>
<gene>
    <name evidence="1" type="ORF">GLW04_09500</name>
</gene>
<dbReference type="Pfam" id="PF05159">
    <property type="entry name" value="Capsule_synth"/>
    <property type="match status" value="1"/>
</dbReference>
<comment type="caution">
    <text evidence="1">The sequence shown here is derived from an EMBL/GenBank/DDBJ whole genome shotgun (WGS) entry which is preliminary data.</text>
</comment>